<reference evidence="10" key="2">
    <citation type="journal article" date="2021" name="PeerJ">
        <title>Extensive microbial diversity within the chicken gut microbiome revealed by metagenomics and culture.</title>
        <authorList>
            <person name="Gilroy R."/>
            <person name="Ravi A."/>
            <person name="Getino M."/>
            <person name="Pursley I."/>
            <person name="Horton D.L."/>
            <person name="Alikhan N.F."/>
            <person name="Baker D."/>
            <person name="Gharbi K."/>
            <person name="Hall N."/>
            <person name="Watson M."/>
            <person name="Adriaenssens E.M."/>
            <person name="Foster-Nyarko E."/>
            <person name="Jarju S."/>
            <person name="Secka A."/>
            <person name="Antonio M."/>
            <person name="Oren A."/>
            <person name="Chaudhuri R.R."/>
            <person name="La Ragione R."/>
            <person name="Hildebrand F."/>
            <person name="Pallen M.J."/>
        </authorList>
    </citation>
    <scope>NUCLEOTIDE SEQUENCE</scope>
    <source>
        <strain evidence="10">CHK190-19873</strain>
    </source>
</reference>
<evidence type="ECO:0000256" key="2">
    <source>
        <dbReference type="ARBA" id="ARBA00008335"/>
    </source>
</evidence>
<comment type="similarity">
    <text evidence="2">Belongs to the major facilitator superfamily.</text>
</comment>
<evidence type="ECO:0000313" key="10">
    <source>
        <dbReference type="EMBL" id="HIS32503.1"/>
    </source>
</evidence>
<feature type="compositionally biased region" description="Low complexity" evidence="7">
    <location>
        <begin position="416"/>
        <end position="425"/>
    </location>
</feature>
<proteinExistence type="inferred from homology"/>
<evidence type="ECO:0000256" key="6">
    <source>
        <dbReference type="ARBA" id="ARBA00023136"/>
    </source>
</evidence>
<dbReference type="Proteomes" id="UP000823935">
    <property type="component" value="Unassembled WGS sequence"/>
</dbReference>
<reference evidence="10" key="1">
    <citation type="submission" date="2020-10" db="EMBL/GenBank/DDBJ databases">
        <authorList>
            <person name="Gilroy R."/>
        </authorList>
    </citation>
    <scope>NUCLEOTIDE SEQUENCE</scope>
    <source>
        <strain evidence="10">CHK190-19873</strain>
    </source>
</reference>
<dbReference type="GO" id="GO:0022857">
    <property type="term" value="F:transmembrane transporter activity"/>
    <property type="evidence" value="ECO:0007669"/>
    <property type="project" value="InterPro"/>
</dbReference>
<evidence type="ECO:0000256" key="5">
    <source>
        <dbReference type="ARBA" id="ARBA00022989"/>
    </source>
</evidence>
<gene>
    <name evidence="10" type="ORF">IAB44_13315</name>
</gene>
<feature type="transmembrane region" description="Helical" evidence="8">
    <location>
        <begin position="281"/>
        <end position="308"/>
    </location>
</feature>
<dbReference type="Pfam" id="PF07690">
    <property type="entry name" value="MFS_1"/>
    <property type="match status" value="1"/>
</dbReference>
<feature type="transmembrane region" description="Helical" evidence="8">
    <location>
        <begin position="328"/>
        <end position="354"/>
    </location>
</feature>
<evidence type="ECO:0000256" key="8">
    <source>
        <dbReference type="SAM" id="Phobius"/>
    </source>
</evidence>
<protein>
    <submittedName>
        <fullName evidence="10">MFS transporter</fullName>
    </submittedName>
</protein>
<evidence type="ECO:0000256" key="3">
    <source>
        <dbReference type="ARBA" id="ARBA00022448"/>
    </source>
</evidence>
<accession>A0A9D1EV37</accession>
<dbReference type="InterPro" id="IPR011701">
    <property type="entry name" value="MFS"/>
</dbReference>
<keyword evidence="6 8" id="KW-0472">Membrane</keyword>
<comment type="caution">
    <text evidence="10">The sequence shown here is derived from an EMBL/GenBank/DDBJ whole genome shotgun (WGS) entry which is preliminary data.</text>
</comment>
<feature type="transmembrane region" description="Helical" evidence="8">
    <location>
        <begin position="160"/>
        <end position="179"/>
    </location>
</feature>
<feature type="transmembrane region" description="Helical" evidence="8">
    <location>
        <begin position="124"/>
        <end position="148"/>
    </location>
</feature>
<feature type="transmembrane region" description="Helical" evidence="8">
    <location>
        <begin position="249"/>
        <end position="269"/>
    </location>
</feature>
<feature type="domain" description="Major facilitator superfamily (MFS) profile" evidence="9">
    <location>
        <begin position="5"/>
        <end position="382"/>
    </location>
</feature>
<feature type="region of interest" description="Disordered" evidence="7">
    <location>
        <begin position="416"/>
        <end position="465"/>
    </location>
</feature>
<dbReference type="InterPro" id="IPR036259">
    <property type="entry name" value="MFS_trans_sf"/>
</dbReference>
<dbReference type="GO" id="GO:0005886">
    <property type="term" value="C:plasma membrane"/>
    <property type="evidence" value="ECO:0007669"/>
    <property type="project" value="UniProtKB-SubCell"/>
</dbReference>
<keyword evidence="3" id="KW-0813">Transport</keyword>
<dbReference type="PANTHER" id="PTHR23514:SF3">
    <property type="entry name" value="BYPASS OF STOP CODON PROTEIN 6"/>
    <property type="match status" value="1"/>
</dbReference>
<dbReference type="InterPro" id="IPR020846">
    <property type="entry name" value="MFS_dom"/>
</dbReference>
<evidence type="ECO:0000256" key="4">
    <source>
        <dbReference type="ARBA" id="ARBA00022692"/>
    </source>
</evidence>
<keyword evidence="5 8" id="KW-1133">Transmembrane helix</keyword>
<feature type="transmembrane region" description="Helical" evidence="8">
    <location>
        <begin position="34"/>
        <end position="59"/>
    </location>
</feature>
<organism evidence="10 11">
    <name type="scientific">Candidatus Limivivens intestinipullorum</name>
    <dbReference type="NCBI Taxonomy" id="2840858"/>
    <lineage>
        <taxon>Bacteria</taxon>
        <taxon>Bacillati</taxon>
        <taxon>Bacillota</taxon>
        <taxon>Clostridia</taxon>
        <taxon>Lachnospirales</taxon>
        <taxon>Lachnospiraceae</taxon>
        <taxon>Lachnospiraceae incertae sedis</taxon>
        <taxon>Candidatus Limivivens</taxon>
    </lineage>
</organism>
<keyword evidence="4 8" id="KW-0812">Transmembrane</keyword>
<feature type="transmembrane region" description="Helical" evidence="8">
    <location>
        <begin position="71"/>
        <end position="104"/>
    </location>
</feature>
<evidence type="ECO:0000259" key="9">
    <source>
        <dbReference type="PROSITE" id="PS50850"/>
    </source>
</evidence>
<dbReference type="SUPFAM" id="SSF103473">
    <property type="entry name" value="MFS general substrate transporter"/>
    <property type="match status" value="1"/>
</dbReference>
<evidence type="ECO:0000313" key="11">
    <source>
        <dbReference type="Proteomes" id="UP000823935"/>
    </source>
</evidence>
<dbReference type="InterPro" id="IPR051788">
    <property type="entry name" value="MFS_Transporter"/>
</dbReference>
<comment type="subcellular location">
    <subcellularLocation>
        <location evidence="1">Cell membrane</location>
        <topology evidence="1">Multi-pass membrane protein</topology>
    </subcellularLocation>
</comment>
<dbReference type="EMBL" id="DVIQ01000084">
    <property type="protein sequence ID" value="HIS32503.1"/>
    <property type="molecule type" value="Genomic_DNA"/>
</dbReference>
<name>A0A9D1EV37_9FIRM</name>
<evidence type="ECO:0000256" key="1">
    <source>
        <dbReference type="ARBA" id="ARBA00004651"/>
    </source>
</evidence>
<dbReference type="PANTHER" id="PTHR23514">
    <property type="entry name" value="BYPASS OF STOP CODON PROTEIN 6"/>
    <property type="match status" value="1"/>
</dbReference>
<dbReference type="Gene3D" id="1.20.1250.20">
    <property type="entry name" value="MFS general substrate transporter like domains"/>
    <property type="match status" value="1"/>
</dbReference>
<sequence>MSTVLLIIIFIAFIGLGIPDSLFGAAWPAVYAEFGLPISFASFVTVTISCGTVVSSLFSSRLIRRFGTGRIAAFSTALTAAALLGFSCSGSFLPLCLCAVPLGLGAGAIDTALNNYVALHYSAAHMSFLHCFYGIGVSLSPYVLSLVITGPRGWRGGYRTAFGMQLAIALLLFASLPLWKRVSGQEEEKEEAAGKSLSLREVFCIPGVKEMCWLFVASCGIEYTCGNWGSTFLVEYKNMAADQAARMIMFYYVGMALGRFLSGVLAAKLHSWQIIRIGQGILGAAIVLLLLPLPAAAAGAGVFLIGLGNGPLFPNFNYLTPENFGAEVSQSVMGVQMALSYLGIMLVPAVFGVLGQAAGMGIFPVYLLVFWAVMMGFTWKVRHVLTESGKSKASAAEEGDEAALAENESQSALLEAAAGERSAASAEEDAAAAESGELMLSVEAGENVSEEGDVSAPGSAQENGTIALVVSDAEENGQ</sequence>
<evidence type="ECO:0000256" key="7">
    <source>
        <dbReference type="SAM" id="MobiDB-lite"/>
    </source>
</evidence>
<dbReference type="PROSITE" id="PS50850">
    <property type="entry name" value="MFS"/>
    <property type="match status" value="1"/>
</dbReference>
<feature type="transmembrane region" description="Helical" evidence="8">
    <location>
        <begin position="361"/>
        <end position="379"/>
    </location>
</feature>
<dbReference type="AlphaFoldDB" id="A0A9D1EV37"/>